<reference evidence="1" key="1">
    <citation type="journal article" date="2014" name="Int. J. Syst. Evol. Microbiol.">
        <title>Complete genome sequence of Corynebacterium casei LMG S-19264T (=DSM 44701T), isolated from a smear-ripened cheese.</title>
        <authorList>
            <consortium name="US DOE Joint Genome Institute (JGI-PGF)"/>
            <person name="Walter F."/>
            <person name="Albersmeier A."/>
            <person name="Kalinowski J."/>
            <person name="Ruckert C."/>
        </authorList>
    </citation>
    <scope>NUCLEOTIDE SEQUENCE</scope>
    <source>
        <strain evidence="1">CGMCC 1.10859</strain>
    </source>
</reference>
<proteinExistence type="predicted"/>
<dbReference type="AlphaFoldDB" id="A0AAN4UV85"/>
<evidence type="ECO:0000313" key="1">
    <source>
        <dbReference type="EMBL" id="GHE05987.1"/>
    </source>
</evidence>
<sequence length="77" mass="8217">MNDGSPASEAWDERHFFKGCSDRIRQKGMKELRGAHIPACVLTPAQHGGQVIEASPAPFRAAEAAVQVSPKPPIPGI</sequence>
<protein>
    <submittedName>
        <fullName evidence="1">Uncharacterized protein</fullName>
    </submittedName>
</protein>
<name>A0AAN4UV85_9RHOB</name>
<dbReference type="EMBL" id="BNAB01000030">
    <property type="protein sequence ID" value="GHE05987.1"/>
    <property type="molecule type" value="Genomic_DNA"/>
</dbReference>
<reference evidence="1" key="2">
    <citation type="submission" date="2023-06" db="EMBL/GenBank/DDBJ databases">
        <authorList>
            <person name="Sun Q."/>
            <person name="Zhou Y."/>
        </authorList>
    </citation>
    <scope>NUCLEOTIDE SEQUENCE</scope>
    <source>
        <strain evidence="1">CGMCC 1.10859</strain>
    </source>
</reference>
<gene>
    <name evidence="1" type="ORF">GCM10008024_38780</name>
</gene>
<comment type="caution">
    <text evidence="1">The sequence shown here is derived from an EMBL/GenBank/DDBJ whole genome shotgun (WGS) entry which is preliminary data.</text>
</comment>
<dbReference type="Proteomes" id="UP000634647">
    <property type="component" value="Unassembled WGS sequence"/>
</dbReference>
<accession>A0AAN4UV85</accession>
<organism evidence="1 2">
    <name type="scientific">Allgaiera indica</name>
    <dbReference type="NCBI Taxonomy" id="765699"/>
    <lineage>
        <taxon>Bacteria</taxon>
        <taxon>Pseudomonadati</taxon>
        <taxon>Pseudomonadota</taxon>
        <taxon>Alphaproteobacteria</taxon>
        <taxon>Rhodobacterales</taxon>
        <taxon>Paracoccaceae</taxon>
        <taxon>Allgaiera</taxon>
    </lineage>
</organism>
<evidence type="ECO:0000313" key="2">
    <source>
        <dbReference type="Proteomes" id="UP000634647"/>
    </source>
</evidence>